<dbReference type="InterPro" id="IPR013087">
    <property type="entry name" value="Znf_C2H2_type"/>
</dbReference>
<dbReference type="SMART" id="SM00355">
    <property type="entry name" value="ZnF_C2H2"/>
    <property type="match status" value="3"/>
</dbReference>
<name>A0AAD6GCU2_9EURO</name>
<feature type="domain" description="C2H2-type" evidence="2">
    <location>
        <begin position="415"/>
        <end position="438"/>
    </location>
</feature>
<feature type="compositionally biased region" description="Acidic residues" evidence="1">
    <location>
        <begin position="980"/>
        <end position="1001"/>
    </location>
</feature>
<feature type="region of interest" description="Disordered" evidence="1">
    <location>
        <begin position="524"/>
        <end position="563"/>
    </location>
</feature>
<dbReference type="AlphaFoldDB" id="A0AAD6GCU2"/>
<evidence type="ECO:0000313" key="3">
    <source>
        <dbReference type="EMBL" id="KAJ5532851.1"/>
    </source>
</evidence>
<feature type="compositionally biased region" description="Basic and acidic residues" evidence="1">
    <location>
        <begin position="1002"/>
        <end position="1011"/>
    </location>
</feature>
<evidence type="ECO:0000256" key="1">
    <source>
        <dbReference type="SAM" id="MobiDB-lite"/>
    </source>
</evidence>
<feature type="region of interest" description="Disordered" evidence="1">
    <location>
        <begin position="890"/>
        <end position="926"/>
    </location>
</feature>
<dbReference type="PANTHER" id="PTHR35391">
    <property type="entry name" value="C2H2-TYPE DOMAIN-CONTAINING PROTEIN-RELATED"/>
    <property type="match status" value="1"/>
</dbReference>
<feature type="region of interest" description="Disordered" evidence="1">
    <location>
        <begin position="961"/>
        <end position="1011"/>
    </location>
</feature>
<feature type="domain" description="C2H2-type" evidence="2">
    <location>
        <begin position="368"/>
        <end position="392"/>
    </location>
</feature>
<dbReference type="Proteomes" id="UP001220324">
    <property type="component" value="Unassembled WGS sequence"/>
</dbReference>
<dbReference type="PANTHER" id="PTHR35391:SF5">
    <property type="entry name" value="DUF6590 DOMAIN-CONTAINING PROTEIN"/>
    <property type="match status" value="1"/>
</dbReference>
<reference evidence="3 4" key="1">
    <citation type="journal article" date="2023" name="IMA Fungus">
        <title>Comparative genomic study of the Penicillium genus elucidates a diverse pangenome and 15 lateral gene transfer events.</title>
        <authorList>
            <person name="Petersen C."/>
            <person name="Sorensen T."/>
            <person name="Nielsen M.R."/>
            <person name="Sondergaard T.E."/>
            <person name="Sorensen J.L."/>
            <person name="Fitzpatrick D.A."/>
            <person name="Frisvad J.C."/>
            <person name="Nielsen K.L."/>
        </authorList>
    </citation>
    <scope>NUCLEOTIDE SEQUENCE [LARGE SCALE GENOMIC DNA]</scope>
    <source>
        <strain evidence="3 4">IBT 35679</strain>
    </source>
</reference>
<feature type="compositionally biased region" description="Basic and acidic residues" evidence="1">
    <location>
        <begin position="848"/>
        <end position="859"/>
    </location>
</feature>
<keyword evidence="4" id="KW-1185">Reference proteome</keyword>
<feature type="region of interest" description="Disordered" evidence="1">
    <location>
        <begin position="937"/>
        <end position="956"/>
    </location>
</feature>
<evidence type="ECO:0000313" key="4">
    <source>
        <dbReference type="Proteomes" id="UP001220324"/>
    </source>
</evidence>
<feature type="domain" description="C2H2-type" evidence="2">
    <location>
        <begin position="336"/>
        <end position="364"/>
    </location>
</feature>
<dbReference type="EMBL" id="JAQIZZ010000007">
    <property type="protein sequence ID" value="KAJ5532851.1"/>
    <property type="molecule type" value="Genomic_DNA"/>
</dbReference>
<gene>
    <name evidence="3" type="ORF">N7494_009403</name>
</gene>
<feature type="region of interest" description="Disordered" evidence="1">
    <location>
        <begin position="223"/>
        <end position="248"/>
    </location>
</feature>
<proteinExistence type="predicted"/>
<dbReference type="InterPro" id="IPR058348">
    <property type="entry name" value="DUF8035"/>
</dbReference>
<accession>A0AAD6GCU2</accession>
<comment type="caution">
    <text evidence="3">The sequence shown here is derived from an EMBL/GenBank/DDBJ whole genome shotgun (WGS) entry which is preliminary data.</text>
</comment>
<feature type="compositionally biased region" description="Basic and acidic residues" evidence="1">
    <location>
        <begin position="162"/>
        <end position="171"/>
    </location>
</feature>
<feature type="compositionally biased region" description="Basic and acidic residues" evidence="1">
    <location>
        <begin position="961"/>
        <end position="979"/>
    </location>
</feature>
<sequence length="1011" mass="115978">MASDIAVELSITETTRQCFRQFALCVEKLSGPQNVYIRNCHADFKLWVDSVGAVAQGRGSLDSRFSHRPDDMYLIKELIKMLQVILTECITASSKETTDEVLEKIGSILRDLIAIGVAIRRSGRKFRLQKADASFDHNRDKYRDLQAHLAILVTSGPSEGPRTLDHQDKSDPSQLSPIQHRLVEANLRRRHRFLEMQRHSHLLKDPMESPLWEDIGHILTTMGPRSSQKVSDISSVEPGHTKSTTTSMAQTNSMTVVETIASIPETGFRGLQRGGRIGSTVTRITAITAAARYPRAKLSNSEQLSFKCPCCCHAIPIQEAESNRFKTHLANDICPYTCILEHCPTPLKLFVTEKEWKEHFLNDHPPEFQCSYCDSAPFISLVEIMGHLHLEHPDISDDELADALAESPVHIMGIGNCPLCDSEDSPDSPELIEHVLQHIHDFSLRSLPWPQDRKPHLNKTVGNFNLAIDNTDQIISWVLETSPDSKCELQLCELDKNPPMEAETAFDNFKDDYFSQNDYFVDDSSDGNLHSKRTPDSSQMTRPMETSELGDAGSMISTDNGDRNFTVEEMSNATSENGDDSNEEAHRLNEEAGNVDTWGFREDSPQLSKDDESKDEDVVFSQEYLEERKQAYERDMESLREQLPPPPLEDPHIVSLLMNIQLLGKIAQEQTIEPFPEAVDTIQKDHTNVLSDLNSLSNPHDFSFRRDFSRRVDPTRPSSKLDREGELYKDIRTFEPGLHGDRAFRPFVDRVREDTGHHSREHYERPYPRRGTTIIPRKFVQVHPIWELGYDFKEEEDNIIIQKALSREQIRELIDFSQEFERLIDKKIGRDHDSNPVDQTIAGKRTRLSDSHPRYRMDSPHGAMDPSHETSIMPPPLPPSRYRDIEYDEETEQIERPHTKTISRPRSASMNTRGRSSSPIPKAELRSVPLRKSYDFEPLVPARPSGSSRRSRRVLAMKMILLEEEKKKEKRDKEKREKEEEKEEEEGEWEDWEEEEEEEVEGYEKEEKGKR</sequence>
<feature type="compositionally biased region" description="Basic and acidic residues" evidence="1">
    <location>
        <begin position="599"/>
        <end position="612"/>
    </location>
</feature>
<organism evidence="3 4">
    <name type="scientific">Penicillium frequentans</name>
    <dbReference type="NCBI Taxonomy" id="3151616"/>
    <lineage>
        <taxon>Eukaryota</taxon>
        <taxon>Fungi</taxon>
        <taxon>Dikarya</taxon>
        <taxon>Ascomycota</taxon>
        <taxon>Pezizomycotina</taxon>
        <taxon>Eurotiomycetes</taxon>
        <taxon>Eurotiomycetidae</taxon>
        <taxon>Eurotiales</taxon>
        <taxon>Aspergillaceae</taxon>
        <taxon>Penicillium</taxon>
    </lineage>
</organism>
<protein>
    <recommendedName>
        <fullName evidence="2">C2H2-type domain-containing protein</fullName>
    </recommendedName>
</protein>
<feature type="compositionally biased region" description="Polar residues" evidence="1">
    <location>
        <begin position="223"/>
        <end position="234"/>
    </location>
</feature>
<evidence type="ECO:0000259" key="2">
    <source>
        <dbReference type="SMART" id="SM00355"/>
    </source>
</evidence>
<feature type="region of interest" description="Disordered" evidence="1">
    <location>
        <begin position="848"/>
        <end position="878"/>
    </location>
</feature>
<feature type="compositionally biased region" description="Polar residues" evidence="1">
    <location>
        <begin position="900"/>
        <end position="919"/>
    </location>
</feature>
<feature type="region of interest" description="Disordered" evidence="1">
    <location>
        <begin position="590"/>
        <end position="617"/>
    </location>
</feature>
<dbReference type="Pfam" id="PF26118">
    <property type="entry name" value="DUF8035"/>
    <property type="match status" value="1"/>
</dbReference>
<feature type="region of interest" description="Disordered" evidence="1">
    <location>
        <begin position="156"/>
        <end position="177"/>
    </location>
</feature>